<dbReference type="AlphaFoldDB" id="A0A1M7H3J8"/>
<gene>
    <name evidence="2" type="ORF">SAMN05660971_02475</name>
</gene>
<organism evidence="2 3">
    <name type="scientific">Halomonas cupida</name>
    <dbReference type="NCBI Taxonomy" id="44933"/>
    <lineage>
        <taxon>Bacteria</taxon>
        <taxon>Pseudomonadati</taxon>
        <taxon>Pseudomonadota</taxon>
        <taxon>Gammaproteobacteria</taxon>
        <taxon>Oceanospirillales</taxon>
        <taxon>Halomonadaceae</taxon>
        <taxon>Halomonas</taxon>
    </lineage>
</organism>
<feature type="region of interest" description="Disordered" evidence="1">
    <location>
        <begin position="1"/>
        <end position="21"/>
    </location>
</feature>
<name>A0A1M7H3J8_9GAMM</name>
<evidence type="ECO:0000313" key="2">
    <source>
        <dbReference type="EMBL" id="SHM23175.1"/>
    </source>
</evidence>
<evidence type="ECO:0000313" key="3">
    <source>
        <dbReference type="Proteomes" id="UP000184123"/>
    </source>
</evidence>
<dbReference type="EMBL" id="FRCA01000006">
    <property type="protein sequence ID" value="SHM23175.1"/>
    <property type="molecule type" value="Genomic_DNA"/>
</dbReference>
<evidence type="ECO:0000256" key="1">
    <source>
        <dbReference type="SAM" id="MobiDB-lite"/>
    </source>
</evidence>
<accession>A0A1M7H3J8</accession>
<reference evidence="2 3" key="1">
    <citation type="submission" date="2016-11" db="EMBL/GenBank/DDBJ databases">
        <authorList>
            <person name="Jaros S."/>
            <person name="Januszkiewicz K."/>
            <person name="Wedrychowicz H."/>
        </authorList>
    </citation>
    <scope>NUCLEOTIDE SEQUENCE [LARGE SCALE GENOMIC DNA]</scope>
    <source>
        <strain evidence="2 3">DSM 4740</strain>
    </source>
</reference>
<dbReference type="Proteomes" id="UP000184123">
    <property type="component" value="Unassembled WGS sequence"/>
</dbReference>
<sequence>MGMMASSLEHCSRKSTFRKSTASGRRSLSAIYDTADGLKFIVGEMFEFSREKIADLLYRDARAAGDLAATEIGYGDEPCDYAH</sequence>
<protein>
    <submittedName>
        <fullName evidence="2">Uncharacterized protein</fullName>
    </submittedName>
</protein>
<proteinExistence type="predicted"/>